<dbReference type="GO" id="GO:0009378">
    <property type="term" value="F:four-way junction helicase activity"/>
    <property type="evidence" value="ECO:0007669"/>
    <property type="project" value="TreeGrafter"/>
</dbReference>
<dbReference type="CDD" id="cd18801">
    <property type="entry name" value="SF2_C_FANCM_Hef"/>
    <property type="match status" value="1"/>
</dbReference>
<evidence type="ECO:0000256" key="5">
    <source>
        <dbReference type="ARBA" id="ARBA00022741"/>
    </source>
</evidence>
<proteinExistence type="inferred from homology"/>
<feature type="compositionally biased region" description="Polar residues" evidence="15">
    <location>
        <begin position="78"/>
        <end position="133"/>
    </location>
</feature>
<evidence type="ECO:0000256" key="4">
    <source>
        <dbReference type="ARBA" id="ARBA00011390"/>
    </source>
</evidence>
<dbReference type="AlphaFoldDB" id="G0SET3"/>
<dbReference type="EMBL" id="GL988046">
    <property type="protein sequence ID" value="EGS17949.1"/>
    <property type="molecule type" value="Genomic_DNA"/>
</dbReference>
<keyword evidence="9" id="KW-0067">ATP-binding</keyword>
<keyword evidence="6" id="KW-0227">DNA damage</keyword>
<dbReference type="GO" id="GO:0036297">
    <property type="term" value="P:interstrand cross-link repair"/>
    <property type="evidence" value="ECO:0007669"/>
    <property type="project" value="UniProtKB-ARBA"/>
</dbReference>
<dbReference type="RefSeq" id="XP_006696280.1">
    <property type="nucleotide sequence ID" value="XM_006696217.1"/>
</dbReference>
<sequence length="1200" mass="134282">MGKDFDEYDDFSDEELLVALTQAVDAAAEAALTGNETRGNSSNPLAVQPPPSQFSRRTSPPRPVSQFSQPVQPRKPGQFSQFTQPAQSGQAGQPSQFSQFNQTAQTKQGGISQFSRGPARTLSNTSNRSYQSNPTSKSPTTSPERPRQPAAPRTLQRHPSHTQTYRQTTLFGGTLREDPGRITASQTLNNRPYLADLPLEPPTHHKLNESELGKWVYPLNLGPIRDYQFSIVKNALFHNTLVALPTGLGKTFIAATVMLNFFRWTKDAKIVFAAPTKPLVSQQVEACLNVAGIPRSQTTLLTGETSPSLRREEWETKRLFFMTPQTLMNDLSIGSADPKSIVLLVIDEAHRATGDYAYVKVIEFMRRFNKSFRVLALTATPGSTVEGVQEVIDNLCISHVEIRTEESIDIRQYVHSRNIETVTFDPSDEMEEVKSLFSKALKPLVDKLSSQNIYYGRDPMSLTTYGLLKSRNEWLAGPGRHANQGLKFMIMSVFGILQSVAHSIKLLNFHGIKPFYYAMAEFRSTEEAKGERGSKLKRQLLNDESFQKMMTMIEKWMKLKDFHGHPKLTYLCQVLVNHFADAGEGSNTRAIVFAEYRDSAEEIVRLLNTQPMVSATVFVGQADSKRSEGMKQKQQIETIEKFKSGQFNVLVATSIGEEGLDIGQVDLIICYDASSSPIRMLQRMGRTGRKRAGNIVLLLMKGKEEEKFAEAKDNYQKMQQLICDGASFTFRHELSARIIPRDIKPEVDKRHIDIPIENTQDKSLPEPKKTPLRGKKKPLKKKFHMPDGVITGFIKASEFGQHSGKNQAGNAPKEPSELEELADIPRLDRVFLDKDKINQLNRRYKTLPRGQNGKTEEIDASTLTASPMALVALTRTSKIKHSDLTKRCVQLFQKLKERREKSWAYEDPCPDFDPKDWQKLPMTPYADDTDGGQDVDDHDESSKKSPTRPRQTKRGRVPSSGASSPAGKVTKKRRIDHNWLDDCAKVVDDDDEEAAASATTTPAHGRGHNGKGGRTPSSIRGRIKRVGDHLEDIGDDCTRTSDMAETDGSDSGGDLADFIVDDDVPSSALRVRSSGDEDGFSSSLPASSGLSLRLGKQEKDEVEEKPFWEPTKFDPTQDSGSDDEMPDLDQIVESAKKEKQKQKEDKGEWKEKATSRVARTRTTTRNGGDEENEDEEPRPSPRKPLGKRRKQILTDSEDDE</sequence>
<feature type="compositionally biased region" description="Polar residues" evidence="15">
    <location>
        <begin position="161"/>
        <end position="171"/>
    </location>
</feature>
<dbReference type="InterPro" id="IPR006935">
    <property type="entry name" value="Helicase/UvrB_N"/>
</dbReference>
<feature type="region of interest" description="Disordered" evidence="15">
    <location>
        <begin position="990"/>
        <end position="1200"/>
    </location>
</feature>
<evidence type="ECO:0000256" key="10">
    <source>
        <dbReference type="ARBA" id="ARBA00023125"/>
    </source>
</evidence>
<dbReference type="KEGG" id="cthr:CTHT_0059620"/>
<dbReference type="InterPro" id="IPR014001">
    <property type="entry name" value="Helicase_ATP-bd"/>
</dbReference>
<dbReference type="Pfam" id="PF00271">
    <property type="entry name" value="Helicase_C"/>
    <property type="match status" value="1"/>
</dbReference>
<evidence type="ECO:0000256" key="15">
    <source>
        <dbReference type="SAM" id="MobiDB-lite"/>
    </source>
</evidence>
<evidence type="ECO:0000259" key="16">
    <source>
        <dbReference type="PROSITE" id="PS51192"/>
    </source>
</evidence>
<protein>
    <recommendedName>
        <fullName evidence="14">ATP-dependent DNA helicase</fullName>
        <ecNumber evidence="14">3.6.4.12</ecNumber>
    </recommendedName>
</protein>
<feature type="compositionally biased region" description="Basic residues" evidence="15">
    <location>
        <begin position="945"/>
        <end position="956"/>
    </location>
</feature>
<comment type="function">
    <text evidence="1 14">ATP-dependent DNA helicase involved in DNA damage repair by homologous recombination and in genome maintenance. Capable of unwinding D-loops. Plays a role in limiting crossover recombinants during mitotic DNA double-strand break (DSB) repair. Component of a FANCM-MHF complex which promotes gene conversion at blocked replication forks, probably by reversal of the stalled fork.</text>
</comment>
<evidence type="ECO:0000256" key="14">
    <source>
        <dbReference type="RuleBase" id="RU367027"/>
    </source>
</evidence>
<comment type="similarity">
    <text evidence="3 14">Belongs to the DEAD box helicase family. DEAH subfamily. FANCM sub-subfamily.</text>
</comment>
<dbReference type="eggNOG" id="KOG0354">
    <property type="taxonomic scope" value="Eukaryota"/>
</dbReference>
<keyword evidence="12" id="KW-0539">Nucleus</keyword>
<comment type="subunit">
    <text evidence="4 14">Interacts with the MHF histone-fold complex to form the FANCM-MHF complex.</text>
</comment>
<feature type="compositionally biased region" description="Polar residues" evidence="15">
    <location>
        <begin position="34"/>
        <end position="45"/>
    </location>
</feature>
<feature type="compositionally biased region" description="Basic residues" evidence="15">
    <location>
        <begin position="770"/>
        <end position="780"/>
    </location>
</feature>
<dbReference type="SMART" id="SM00490">
    <property type="entry name" value="HELICc"/>
    <property type="match status" value="1"/>
</dbReference>
<evidence type="ECO:0000313" key="18">
    <source>
        <dbReference type="EMBL" id="EGS17949.1"/>
    </source>
</evidence>
<dbReference type="Gene3D" id="1.20.1320.20">
    <property type="entry name" value="hef helicase domain"/>
    <property type="match status" value="1"/>
</dbReference>
<evidence type="ECO:0000256" key="13">
    <source>
        <dbReference type="ARBA" id="ARBA00047995"/>
    </source>
</evidence>
<feature type="region of interest" description="Disordered" evidence="15">
    <location>
        <begin position="32"/>
        <end position="196"/>
    </location>
</feature>
<feature type="compositionally biased region" description="Basic residues" evidence="15">
    <location>
        <begin position="1180"/>
        <end position="1191"/>
    </location>
</feature>
<dbReference type="FunFam" id="3.40.50.300:FF:000861">
    <property type="entry name" value="Fanconi anemia, complementation group M"/>
    <property type="match status" value="1"/>
</dbReference>
<evidence type="ECO:0000313" key="19">
    <source>
        <dbReference type="Proteomes" id="UP000008066"/>
    </source>
</evidence>
<feature type="compositionally biased region" description="Basic and acidic residues" evidence="15">
    <location>
        <begin position="756"/>
        <end position="769"/>
    </location>
</feature>
<dbReference type="CDD" id="cd12091">
    <property type="entry name" value="FANCM_ID"/>
    <property type="match status" value="1"/>
</dbReference>
<feature type="domain" description="Helicase C-terminal" evidence="17">
    <location>
        <begin position="570"/>
        <end position="734"/>
    </location>
</feature>
<dbReference type="GO" id="GO:0016887">
    <property type="term" value="F:ATP hydrolysis activity"/>
    <property type="evidence" value="ECO:0007669"/>
    <property type="project" value="RHEA"/>
</dbReference>
<dbReference type="SUPFAM" id="SSF52540">
    <property type="entry name" value="P-loop containing nucleoside triphosphate hydrolases"/>
    <property type="match status" value="1"/>
</dbReference>
<dbReference type="Proteomes" id="UP000008066">
    <property type="component" value="Unassembled WGS sequence"/>
</dbReference>
<dbReference type="EC" id="3.6.4.12" evidence="14"/>
<dbReference type="InterPro" id="IPR044749">
    <property type="entry name" value="FANCM_DEXDc"/>
</dbReference>
<keyword evidence="8 18" id="KW-0347">Helicase</keyword>
<evidence type="ECO:0000256" key="12">
    <source>
        <dbReference type="ARBA" id="ARBA00023242"/>
    </source>
</evidence>
<name>G0SET3_CHATD</name>
<dbReference type="Gene3D" id="3.40.50.300">
    <property type="entry name" value="P-loop containing nucleotide triphosphate hydrolases"/>
    <property type="match status" value="2"/>
</dbReference>
<dbReference type="GeneID" id="18260000"/>
<evidence type="ECO:0000256" key="9">
    <source>
        <dbReference type="ARBA" id="ARBA00022840"/>
    </source>
</evidence>
<evidence type="ECO:0000256" key="3">
    <source>
        <dbReference type="ARBA" id="ARBA00009889"/>
    </source>
</evidence>
<dbReference type="PROSITE" id="PS51194">
    <property type="entry name" value="HELICASE_CTER"/>
    <property type="match status" value="1"/>
</dbReference>
<feature type="region of interest" description="Disordered" evidence="15">
    <location>
        <begin position="903"/>
        <end position="975"/>
    </location>
</feature>
<evidence type="ECO:0000256" key="8">
    <source>
        <dbReference type="ARBA" id="ARBA00022806"/>
    </source>
</evidence>
<comment type="catalytic activity">
    <reaction evidence="13 14">
        <text>ATP + H2O = ADP + phosphate + H(+)</text>
        <dbReference type="Rhea" id="RHEA:13065"/>
        <dbReference type="ChEBI" id="CHEBI:15377"/>
        <dbReference type="ChEBI" id="CHEBI:15378"/>
        <dbReference type="ChEBI" id="CHEBI:30616"/>
        <dbReference type="ChEBI" id="CHEBI:43474"/>
        <dbReference type="ChEBI" id="CHEBI:456216"/>
        <dbReference type="EC" id="3.6.4.12"/>
    </reaction>
</comment>
<dbReference type="FunFam" id="3.40.50.300:FF:001992">
    <property type="entry name" value="ATP-dependent RNA helicase, putative"/>
    <property type="match status" value="1"/>
</dbReference>
<keyword evidence="10" id="KW-0238">DNA-binding</keyword>
<feature type="compositionally biased region" description="Low complexity" evidence="15">
    <location>
        <begin position="1081"/>
        <end position="1094"/>
    </location>
</feature>
<evidence type="ECO:0000256" key="11">
    <source>
        <dbReference type="ARBA" id="ARBA00023204"/>
    </source>
</evidence>
<dbReference type="GO" id="GO:0043138">
    <property type="term" value="F:3'-5' DNA helicase activity"/>
    <property type="evidence" value="ECO:0007669"/>
    <property type="project" value="InterPro"/>
</dbReference>
<feature type="compositionally biased region" description="Low complexity" evidence="15">
    <location>
        <begin position="134"/>
        <end position="143"/>
    </location>
</feature>
<dbReference type="HOGENOM" id="CLU_002513_0_1_1"/>
<keyword evidence="7" id="KW-0378">Hydrolase</keyword>
<dbReference type="GO" id="GO:0045003">
    <property type="term" value="P:double-strand break repair via synthesis-dependent strand annealing"/>
    <property type="evidence" value="ECO:0007669"/>
    <property type="project" value="TreeGrafter"/>
</dbReference>
<keyword evidence="11" id="KW-0234">DNA repair</keyword>
<dbReference type="OrthoDB" id="164902at2759"/>
<dbReference type="SMART" id="SM00487">
    <property type="entry name" value="DEXDc"/>
    <property type="match status" value="1"/>
</dbReference>
<feature type="region of interest" description="Disordered" evidence="15">
    <location>
        <begin position="756"/>
        <end position="780"/>
    </location>
</feature>
<dbReference type="PANTHER" id="PTHR14025:SF20">
    <property type="entry name" value="FANCONI ANEMIA GROUP M PROTEIN"/>
    <property type="match status" value="1"/>
</dbReference>
<evidence type="ECO:0000256" key="1">
    <source>
        <dbReference type="ARBA" id="ARBA00003813"/>
    </source>
</evidence>
<gene>
    <name evidence="18" type="ORF">CTHT_0059620</name>
</gene>
<feature type="compositionally biased region" description="Basic and acidic residues" evidence="15">
    <location>
        <begin position="1025"/>
        <end position="1039"/>
    </location>
</feature>
<evidence type="ECO:0000256" key="7">
    <source>
        <dbReference type="ARBA" id="ARBA00022801"/>
    </source>
</evidence>
<evidence type="ECO:0000256" key="2">
    <source>
        <dbReference type="ARBA" id="ARBA00004123"/>
    </source>
</evidence>
<dbReference type="STRING" id="759272.G0SET3"/>
<evidence type="ECO:0000259" key="17">
    <source>
        <dbReference type="PROSITE" id="PS51194"/>
    </source>
</evidence>
<dbReference type="InterPro" id="IPR039686">
    <property type="entry name" value="FANCM/Mph1-like_ID"/>
</dbReference>
<dbReference type="GO" id="GO:0000400">
    <property type="term" value="F:four-way junction DNA binding"/>
    <property type="evidence" value="ECO:0007669"/>
    <property type="project" value="TreeGrafter"/>
</dbReference>
<evidence type="ECO:0000256" key="6">
    <source>
        <dbReference type="ARBA" id="ARBA00022763"/>
    </source>
</evidence>
<keyword evidence="5" id="KW-0547">Nucleotide-binding</keyword>
<feature type="compositionally biased region" description="Basic and acidic residues" evidence="15">
    <location>
        <begin position="1134"/>
        <end position="1154"/>
    </location>
</feature>
<organism evidence="19">
    <name type="scientific">Chaetomium thermophilum (strain DSM 1495 / CBS 144.50 / IMI 039719)</name>
    <name type="common">Thermochaetoides thermophila</name>
    <dbReference type="NCBI Taxonomy" id="759272"/>
    <lineage>
        <taxon>Eukaryota</taxon>
        <taxon>Fungi</taxon>
        <taxon>Dikarya</taxon>
        <taxon>Ascomycota</taxon>
        <taxon>Pezizomycotina</taxon>
        <taxon>Sordariomycetes</taxon>
        <taxon>Sordariomycetidae</taxon>
        <taxon>Sordariales</taxon>
        <taxon>Chaetomiaceae</taxon>
        <taxon>Thermochaetoides</taxon>
    </lineage>
</organism>
<dbReference type="GO" id="GO:0005634">
    <property type="term" value="C:nucleus"/>
    <property type="evidence" value="ECO:0007669"/>
    <property type="project" value="UniProtKB-SubCell"/>
</dbReference>
<feature type="domain" description="Helicase ATP-binding" evidence="16">
    <location>
        <begin position="231"/>
        <end position="399"/>
    </location>
</feature>
<dbReference type="Pfam" id="PF04851">
    <property type="entry name" value="ResIII"/>
    <property type="match status" value="1"/>
</dbReference>
<dbReference type="CDD" id="cd18033">
    <property type="entry name" value="DEXDc_FANCM"/>
    <property type="match status" value="1"/>
</dbReference>
<keyword evidence="19" id="KW-1185">Reference proteome</keyword>
<feature type="compositionally biased region" description="Acidic residues" evidence="15">
    <location>
        <begin position="927"/>
        <end position="939"/>
    </location>
</feature>
<comment type="subcellular location">
    <subcellularLocation>
        <location evidence="2 14">Nucleus</location>
    </subcellularLocation>
</comment>
<dbReference type="InterPro" id="IPR001650">
    <property type="entry name" value="Helicase_C-like"/>
</dbReference>
<dbReference type="PROSITE" id="PS51192">
    <property type="entry name" value="HELICASE_ATP_BIND_1"/>
    <property type="match status" value="1"/>
</dbReference>
<dbReference type="GO" id="GO:0005524">
    <property type="term" value="F:ATP binding"/>
    <property type="evidence" value="ECO:0007669"/>
    <property type="project" value="UniProtKB-UniRule"/>
</dbReference>
<reference evidence="18 19" key="1">
    <citation type="journal article" date="2011" name="Cell">
        <title>Insight into structure and assembly of the nuclear pore complex by utilizing the genome of a eukaryotic thermophile.</title>
        <authorList>
            <person name="Amlacher S."/>
            <person name="Sarges P."/>
            <person name="Flemming D."/>
            <person name="van Noort V."/>
            <person name="Kunze R."/>
            <person name="Devos D.P."/>
            <person name="Arumugam M."/>
            <person name="Bork P."/>
            <person name="Hurt E."/>
        </authorList>
    </citation>
    <scope>NUCLEOTIDE SEQUENCE [LARGE SCALE GENOMIC DNA]</scope>
    <source>
        <strain evidence="19">DSM 1495 / CBS 144.50 / IMI 039719</strain>
    </source>
</reference>
<feature type="compositionally biased region" description="Basic and acidic residues" evidence="15">
    <location>
        <begin position="1095"/>
        <end position="1107"/>
    </location>
</feature>
<dbReference type="PANTHER" id="PTHR14025">
    <property type="entry name" value="FANCONI ANEMIA GROUP M FANCM FAMILY MEMBER"/>
    <property type="match status" value="1"/>
</dbReference>
<dbReference type="InterPro" id="IPR027417">
    <property type="entry name" value="P-loop_NTPase"/>
</dbReference>
<dbReference type="OMA" id="KACFEIA"/>
<accession>G0SET3</accession>